<keyword evidence="2" id="KW-0472">Membrane</keyword>
<reference evidence="4 5" key="1">
    <citation type="journal article" date="2016" name="Arch. Microbiol.">
        <title>Streptomyces zhihengii sp. nov., isolated from rhizospheric soil of Psammosilene tunicoides.</title>
        <authorList>
            <person name="Huang M.J."/>
            <person name="Fei J.J."/>
            <person name="Salam N."/>
            <person name="Kim C.J."/>
            <person name="Hozzein W.N."/>
            <person name="Xiao M."/>
            <person name="Huang H.Q."/>
            <person name="Li W.J."/>
        </authorList>
    </citation>
    <scope>NUCLEOTIDE SEQUENCE [LARGE SCALE GENOMIC DNA]</scope>
    <source>
        <strain evidence="4 5">YIM T102</strain>
    </source>
</reference>
<feature type="compositionally biased region" description="Basic residues" evidence="1">
    <location>
        <begin position="11"/>
        <end position="33"/>
    </location>
</feature>
<dbReference type="Proteomes" id="UP000664109">
    <property type="component" value="Unassembled WGS sequence"/>
</dbReference>
<feature type="compositionally biased region" description="Low complexity" evidence="1">
    <location>
        <begin position="65"/>
        <end position="84"/>
    </location>
</feature>
<dbReference type="InterPro" id="IPR024079">
    <property type="entry name" value="MetalloPept_cat_dom_sf"/>
</dbReference>
<evidence type="ECO:0000259" key="3">
    <source>
        <dbReference type="Pfam" id="PF11350"/>
    </source>
</evidence>
<feature type="region of interest" description="Disordered" evidence="1">
    <location>
        <begin position="58"/>
        <end position="129"/>
    </location>
</feature>
<dbReference type="InterPro" id="IPR022603">
    <property type="entry name" value="DUF3152"/>
</dbReference>
<evidence type="ECO:0000313" key="5">
    <source>
        <dbReference type="Proteomes" id="UP000664109"/>
    </source>
</evidence>
<keyword evidence="2" id="KW-1133">Transmembrane helix</keyword>
<keyword evidence="5" id="KW-1185">Reference proteome</keyword>
<proteinExistence type="predicted"/>
<feature type="transmembrane region" description="Helical" evidence="2">
    <location>
        <begin position="33"/>
        <end position="55"/>
    </location>
</feature>
<organism evidence="4 5">
    <name type="scientific">Streptomyces zhihengii</name>
    <dbReference type="NCBI Taxonomy" id="1818004"/>
    <lineage>
        <taxon>Bacteria</taxon>
        <taxon>Bacillati</taxon>
        <taxon>Actinomycetota</taxon>
        <taxon>Actinomycetes</taxon>
        <taxon>Kitasatosporales</taxon>
        <taxon>Streptomycetaceae</taxon>
        <taxon>Streptomyces</taxon>
    </lineage>
</organism>
<dbReference type="Pfam" id="PF11350">
    <property type="entry name" value="DUF3152"/>
    <property type="match status" value="1"/>
</dbReference>
<gene>
    <name evidence="4" type="ORF">JE024_33345</name>
</gene>
<dbReference type="RefSeq" id="WP_205377613.1">
    <property type="nucleotide sequence ID" value="NZ_JAFEJA010000002.1"/>
</dbReference>
<feature type="region of interest" description="Disordered" evidence="1">
    <location>
        <begin position="1"/>
        <end position="33"/>
    </location>
</feature>
<name>A0ABS2V1X7_9ACTN</name>
<evidence type="ECO:0000256" key="1">
    <source>
        <dbReference type="SAM" id="MobiDB-lite"/>
    </source>
</evidence>
<accession>A0ABS2V1X7</accession>
<evidence type="ECO:0000313" key="4">
    <source>
        <dbReference type="EMBL" id="MBM9623484.1"/>
    </source>
</evidence>
<dbReference type="EMBL" id="JAFEJA010000002">
    <property type="protein sequence ID" value="MBM9623484.1"/>
    <property type="molecule type" value="Genomic_DNA"/>
</dbReference>
<sequence length="277" mass="28782">MLDARQDHPGARTHRAAPGRRGTARRRTGRRRAAATTALLAAGAASLYLAVAHGLPGPHDRSGRDAAGATPAGETAAPDPAGTARAPTRSSVPESGPGTFTTATAGARATGAGRPYRVETEDGSGVRPDDAAERIAAILGHEQGWSRGDGTAFRQVADDSATLVIRIATPHTSDGICATGGLDTRGELNCRVGATVVVNLRRWQLGSPEFDGPPEEYRALIVNHEVGHWLGYGHRGCPGPGAPAPVMMQQIKGLHGCVSNAWPYGRDGTFHDGPHEP</sequence>
<keyword evidence="2" id="KW-0812">Transmembrane</keyword>
<feature type="compositionally biased region" description="Low complexity" evidence="1">
    <location>
        <begin position="96"/>
        <end position="115"/>
    </location>
</feature>
<feature type="compositionally biased region" description="Basic and acidic residues" evidence="1">
    <location>
        <begin position="1"/>
        <end position="10"/>
    </location>
</feature>
<evidence type="ECO:0000256" key="2">
    <source>
        <dbReference type="SAM" id="Phobius"/>
    </source>
</evidence>
<dbReference type="Gene3D" id="3.40.390.10">
    <property type="entry name" value="Collagenase (Catalytic Domain)"/>
    <property type="match status" value="1"/>
</dbReference>
<feature type="domain" description="DUF3152" evidence="3">
    <location>
        <begin position="90"/>
        <end position="254"/>
    </location>
</feature>
<protein>
    <submittedName>
        <fullName evidence="4">DUF3152 domain-containing protein</fullName>
    </submittedName>
</protein>
<dbReference type="SUPFAM" id="SSF55486">
    <property type="entry name" value="Metalloproteases ('zincins'), catalytic domain"/>
    <property type="match status" value="1"/>
</dbReference>
<comment type="caution">
    <text evidence="4">The sequence shown here is derived from an EMBL/GenBank/DDBJ whole genome shotgun (WGS) entry which is preliminary data.</text>
</comment>